<dbReference type="Pfam" id="PF00698">
    <property type="entry name" value="Acyl_transf_1"/>
    <property type="match status" value="1"/>
</dbReference>
<dbReference type="SMART" id="SM00825">
    <property type="entry name" value="PKS_KS"/>
    <property type="match status" value="1"/>
</dbReference>
<dbReference type="InterPro" id="IPR014030">
    <property type="entry name" value="Ketoacyl_synth_N"/>
</dbReference>
<dbReference type="RefSeq" id="WP_275820374.1">
    <property type="nucleotide sequence ID" value="NZ_JARHTQ010000029.1"/>
</dbReference>
<dbReference type="InterPro" id="IPR014043">
    <property type="entry name" value="Acyl_transferase_dom"/>
</dbReference>
<dbReference type="Proteomes" id="UP001220022">
    <property type="component" value="Unassembled WGS sequence"/>
</dbReference>
<dbReference type="Gene3D" id="1.10.1200.10">
    <property type="entry name" value="ACP-like"/>
    <property type="match status" value="1"/>
</dbReference>
<dbReference type="Pfam" id="PF16197">
    <property type="entry name" value="KAsynt_C_assoc"/>
    <property type="match status" value="1"/>
</dbReference>
<dbReference type="CDD" id="cd00833">
    <property type="entry name" value="PKS"/>
    <property type="match status" value="1"/>
</dbReference>
<dbReference type="Pfam" id="PF02801">
    <property type="entry name" value="Ketoacyl-synt_C"/>
    <property type="match status" value="1"/>
</dbReference>
<evidence type="ECO:0000256" key="6">
    <source>
        <dbReference type="ARBA" id="ARBA00023315"/>
    </source>
</evidence>
<dbReference type="InterPro" id="IPR016039">
    <property type="entry name" value="Thiolase-like"/>
</dbReference>
<feature type="domain" description="Ketosynthase family 3 (KS3)" evidence="8">
    <location>
        <begin position="998"/>
        <end position="1097"/>
    </location>
</feature>
<comment type="caution">
    <text evidence="9">The sequence shown here is derived from an EMBL/GenBank/DDBJ whole genome shotgun (WGS) entry which is preliminary data.</text>
</comment>
<dbReference type="Gene3D" id="3.40.366.10">
    <property type="entry name" value="Malonyl-Coenzyme A Acyl Carrier Protein, domain 2"/>
    <property type="match status" value="1"/>
</dbReference>
<feature type="domain" description="Ketosynthase family 3 (KS3)" evidence="8">
    <location>
        <begin position="1"/>
        <end position="417"/>
    </location>
</feature>
<dbReference type="InterPro" id="IPR020806">
    <property type="entry name" value="PKS_PP-bd"/>
</dbReference>
<feature type="domain" description="Carrier" evidence="7">
    <location>
        <begin position="904"/>
        <end position="979"/>
    </location>
</feature>
<dbReference type="SMART" id="SM00823">
    <property type="entry name" value="PKS_PP"/>
    <property type="match status" value="1"/>
</dbReference>
<keyword evidence="5" id="KW-0511">Multifunctional enzyme</keyword>
<dbReference type="PANTHER" id="PTHR43775:SF51">
    <property type="entry name" value="INACTIVE PHENOLPHTHIOCEROL SYNTHESIS POLYKETIDE SYNTHASE TYPE I PKS1-RELATED"/>
    <property type="match status" value="1"/>
</dbReference>
<sequence>MACRLPQAPSPADFWQLLCTGTNAIGDVPDDRWPDRPGNDGHDDALRALVGRGGFIEAPDAFDAAFFGVSPRESAEMDPQQRLALELSWEALEDAGVVPESLRGQPVGVYVGAMASDHANLTFRRTPEAINHHTMAGTQRAVIANRISYFTGLQGPSITVDTGQSSSLVAVHMACESLRTGESRLALAGGVNLNLTEQSALLEARFGGLSPDGQCFTFDDRANGYVRGEGGGLVVLKLLADALADGDDVYCVIRGSAVNNDGAGDGLVVPAVAGQREVLTRAYTRAGVSPGDVQYVELHGTGTKVGDPVEAEALGHAIGTSPDRDRPLLVGSVKTNVGHLEGAAGITGLLKVALMLKHREIPASLNFNRLNPAIRADEWNLQVVAEPVSWPEPAGTLLAGVSSFGMGGTNCHVVLSSPPPAAKPPAPSAEPSELAFVLSAKSAAALRGQAERLLDRVTADLALDTVDVAWSLIGSRSVFEHRAVVLCGGKDELTAGLAGLAAGEPTAGLVQGHARPDRRVAFVFPGQGAQWTGMATELLESSPVFREAMAECAQALRPFVDWSLPEVLDDEAALDRVDVVQPALWAVMVSLARLWRWVGVEPAAVVGHSQGEIAAACVADGLSLADGARVVALRSRAIAEVLAGRGGMVAVSLPAGEAEDLIARWAGRLSIATVNGPGSVVVSGESEAIGELSAYCTEAEIRVRTVPVDYASHSAVVAEIESRLLADLAPLQPRAGAVPMYSSVTGALVDTAELGAQYWYRNLRQTVRFETATRALAADGMSALVEVSPHPVLTVPVQDTLDDRDVIVTGSLRRDNGGLGQFLTSVAQVHVHGVPVSWTSLFEGRQPRRVKLPTYAFQRDRHSVIGLGRGPAQLPEAEPVAVPANQADAFTRRLAPLSARERDSCLLAAVRDHAAALLGHRSGDDVDPTVPFRSAGFDSQTAVELRNRLQSVTGLAIPSSMVFDYPTPARLAAVLAGRLGGTESADDTAIRPATPLADDPIVIVGMACRFPGGVADPDQLWDLVIGERDVISGFPTDRDWDLEHLYGPDTAGRLAGGFVEGVMDFDAGFFGMSPREALATDPQQRLLLEGSWEALEH</sequence>
<evidence type="ECO:0000313" key="9">
    <source>
        <dbReference type="EMBL" id="MDF2260109.1"/>
    </source>
</evidence>
<dbReference type="InterPro" id="IPR016036">
    <property type="entry name" value="Malonyl_transacylase_ACP-bd"/>
</dbReference>
<dbReference type="PANTHER" id="PTHR43775">
    <property type="entry name" value="FATTY ACID SYNTHASE"/>
    <property type="match status" value="1"/>
</dbReference>
<name>A0ABT5Z8N1_9ACTN</name>
<dbReference type="Pfam" id="PF00550">
    <property type="entry name" value="PP-binding"/>
    <property type="match status" value="1"/>
</dbReference>
<evidence type="ECO:0000313" key="10">
    <source>
        <dbReference type="Proteomes" id="UP001220022"/>
    </source>
</evidence>
<keyword evidence="4" id="KW-0045">Antibiotic biosynthesis</keyword>
<dbReference type="InterPro" id="IPR036736">
    <property type="entry name" value="ACP-like_sf"/>
</dbReference>
<evidence type="ECO:0000256" key="2">
    <source>
        <dbReference type="ARBA" id="ARBA00022553"/>
    </source>
</evidence>
<feature type="non-terminal residue" evidence="9">
    <location>
        <position position="1097"/>
    </location>
</feature>
<reference evidence="9 10" key="1">
    <citation type="submission" date="2023-03" db="EMBL/GenBank/DDBJ databases">
        <title>Draft genome sequence of type strain Streptomyces ferralitis JCM 14344.</title>
        <authorList>
            <person name="Klaysubun C."/>
            <person name="Duangmal K."/>
        </authorList>
    </citation>
    <scope>NUCLEOTIDE SEQUENCE [LARGE SCALE GENOMIC DNA]</scope>
    <source>
        <strain evidence="9 10">JCM 14344</strain>
    </source>
</reference>
<dbReference type="SUPFAM" id="SSF53901">
    <property type="entry name" value="Thiolase-like"/>
    <property type="match status" value="2"/>
</dbReference>
<dbReference type="SMART" id="SM00827">
    <property type="entry name" value="PKS_AT"/>
    <property type="match status" value="1"/>
</dbReference>
<evidence type="ECO:0000259" key="8">
    <source>
        <dbReference type="PROSITE" id="PS52004"/>
    </source>
</evidence>
<organism evidence="9 10">
    <name type="scientific">Streptantibioticus ferralitis</name>
    <dbReference type="NCBI Taxonomy" id="236510"/>
    <lineage>
        <taxon>Bacteria</taxon>
        <taxon>Bacillati</taxon>
        <taxon>Actinomycetota</taxon>
        <taxon>Actinomycetes</taxon>
        <taxon>Kitasatosporales</taxon>
        <taxon>Streptomycetaceae</taxon>
        <taxon>Streptantibioticus</taxon>
    </lineage>
</organism>
<dbReference type="PROSITE" id="PS50075">
    <property type="entry name" value="CARRIER"/>
    <property type="match status" value="1"/>
</dbReference>
<evidence type="ECO:0000259" key="7">
    <source>
        <dbReference type="PROSITE" id="PS50075"/>
    </source>
</evidence>
<dbReference type="Gene3D" id="3.30.70.3290">
    <property type="match status" value="1"/>
</dbReference>
<dbReference type="InterPro" id="IPR016035">
    <property type="entry name" value="Acyl_Trfase/lysoPLipase"/>
</dbReference>
<protein>
    <submittedName>
        <fullName evidence="9">Beta-ketoacyl synthase N-terminal-like domain-containing protein</fullName>
    </submittedName>
</protein>
<proteinExistence type="predicted"/>
<dbReference type="InterPro" id="IPR009081">
    <property type="entry name" value="PP-bd_ACP"/>
</dbReference>
<keyword evidence="2" id="KW-0597">Phosphoprotein</keyword>
<dbReference type="SUPFAM" id="SSF47336">
    <property type="entry name" value="ACP-like"/>
    <property type="match status" value="1"/>
</dbReference>
<dbReference type="InterPro" id="IPR014031">
    <property type="entry name" value="Ketoacyl_synth_C"/>
</dbReference>
<dbReference type="Gene3D" id="3.40.47.10">
    <property type="match status" value="2"/>
</dbReference>
<evidence type="ECO:0000256" key="5">
    <source>
        <dbReference type="ARBA" id="ARBA00023268"/>
    </source>
</evidence>
<dbReference type="InterPro" id="IPR050091">
    <property type="entry name" value="PKS_NRPS_Biosynth_Enz"/>
</dbReference>
<dbReference type="Pfam" id="PF00109">
    <property type="entry name" value="ketoacyl-synt"/>
    <property type="match status" value="2"/>
</dbReference>
<keyword evidence="1" id="KW-0596">Phosphopantetheine</keyword>
<evidence type="ECO:0000256" key="3">
    <source>
        <dbReference type="ARBA" id="ARBA00022679"/>
    </source>
</evidence>
<accession>A0ABT5Z8N1</accession>
<dbReference type="PROSITE" id="PS52004">
    <property type="entry name" value="KS3_2"/>
    <property type="match status" value="2"/>
</dbReference>
<dbReference type="InterPro" id="IPR020841">
    <property type="entry name" value="PKS_Beta-ketoAc_synthase_dom"/>
</dbReference>
<dbReference type="InterPro" id="IPR001227">
    <property type="entry name" value="Ac_transferase_dom_sf"/>
</dbReference>
<keyword evidence="6" id="KW-0012">Acyltransferase</keyword>
<evidence type="ECO:0000256" key="1">
    <source>
        <dbReference type="ARBA" id="ARBA00022450"/>
    </source>
</evidence>
<dbReference type="SUPFAM" id="SSF55048">
    <property type="entry name" value="Probable ACP-binding domain of malonyl-CoA ACP transacylase"/>
    <property type="match status" value="1"/>
</dbReference>
<dbReference type="InterPro" id="IPR032821">
    <property type="entry name" value="PKS_assoc"/>
</dbReference>
<dbReference type="EMBL" id="JARHTQ010000029">
    <property type="protein sequence ID" value="MDF2260109.1"/>
    <property type="molecule type" value="Genomic_DNA"/>
</dbReference>
<gene>
    <name evidence="9" type="ORF">P2L57_31635</name>
</gene>
<evidence type="ECO:0000256" key="4">
    <source>
        <dbReference type="ARBA" id="ARBA00023194"/>
    </source>
</evidence>
<dbReference type="SUPFAM" id="SSF52151">
    <property type="entry name" value="FabD/lysophospholipase-like"/>
    <property type="match status" value="1"/>
</dbReference>
<keyword evidence="3" id="KW-0808">Transferase</keyword>
<keyword evidence="10" id="KW-1185">Reference proteome</keyword>